<proteinExistence type="predicted"/>
<keyword evidence="2" id="KW-1185">Reference proteome</keyword>
<gene>
    <name evidence="1" type="ORF">PECUL_23A045776</name>
</gene>
<name>A0AAD1SYZ2_PELCU</name>
<protein>
    <submittedName>
        <fullName evidence="1">Uncharacterized protein</fullName>
    </submittedName>
</protein>
<dbReference type="Proteomes" id="UP001295444">
    <property type="component" value="Chromosome 09"/>
</dbReference>
<evidence type="ECO:0000313" key="2">
    <source>
        <dbReference type="Proteomes" id="UP001295444"/>
    </source>
</evidence>
<reference evidence="1" key="1">
    <citation type="submission" date="2022-03" db="EMBL/GenBank/DDBJ databases">
        <authorList>
            <person name="Alioto T."/>
            <person name="Alioto T."/>
            <person name="Gomez Garrido J."/>
        </authorList>
    </citation>
    <scope>NUCLEOTIDE SEQUENCE</scope>
</reference>
<accession>A0AAD1SYZ2</accession>
<sequence>MLTSRIEEPSQTFRFTKAVLSLTCHREVAVNQKVLILKLGSSRRNIKLP</sequence>
<dbReference type="EMBL" id="OW240920">
    <property type="protein sequence ID" value="CAH2315153.1"/>
    <property type="molecule type" value="Genomic_DNA"/>
</dbReference>
<dbReference type="AlphaFoldDB" id="A0AAD1SYZ2"/>
<organism evidence="1 2">
    <name type="scientific">Pelobates cultripes</name>
    <name type="common">Western spadefoot toad</name>
    <dbReference type="NCBI Taxonomy" id="61616"/>
    <lineage>
        <taxon>Eukaryota</taxon>
        <taxon>Metazoa</taxon>
        <taxon>Chordata</taxon>
        <taxon>Craniata</taxon>
        <taxon>Vertebrata</taxon>
        <taxon>Euteleostomi</taxon>
        <taxon>Amphibia</taxon>
        <taxon>Batrachia</taxon>
        <taxon>Anura</taxon>
        <taxon>Pelobatoidea</taxon>
        <taxon>Pelobatidae</taxon>
        <taxon>Pelobates</taxon>
    </lineage>
</organism>
<evidence type="ECO:0000313" key="1">
    <source>
        <dbReference type="EMBL" id="CAH2315153.1"/>
    </source>
</evidence>